<evidence type="ECO:0000256" key="1">
    <source>
        <dbReference type="ARBA" id="ARBA00004141"/>
    </source>
</evidence>
<feature type="transmembrane region" description="Helical" evidence="5">
    <location>
        <begin position="66"/>
        <end position="87"/>
    </location>
</feature>
<dbReference type="PANTHER" id="PTHR23508">
    <property type="entry name" value="CARBOXYLIC ACID TRANSPORTER PROTEIN HOMOLOG"/>
    <property type="match status" value="1"/>
</dbReference>
<dbReference type="EMBL" id="AUZZ01010060">
    <property type="protein sequence ID" value="EQD30999.1"/>
    <property type="molecule type" value="Genomic_DNA"/>
</dbReference>
<reference evidence="7" key="1">
    <citation type="submission" date="2013-08" db="EMBL/GenBank/DDBJ databases">
        <authorList>
            <person name="Mendez C."/>
            <person name="Richter M."/>
            <person name="Ferrer M."/>
            <person name="Sanchez J."/>
        </authorList>
    </citation>
    <scope>NUCLEOTIDE SEQUENCE</scope>
</reference>
<evidence type="ECO:0000256" key="4">
    <source>
        <dbReference type="ARBA" id="ARBA00023136"/>
    </source>
</evidence>
<feature type="transmembrane region" description="Helical" evidence="5">
    <location>
        <begin position="213"/>
        <end position="234"/>
    </location>
</feature>
<accession>T0ZQI6</accession>
<reference evidence="7" key="2">
    <citation type="journal article" date="2014" name="ISME J.">
        <title>Microbial stratification in low pH oxic and suboxic macroscopic growths along an acid mine drainage.</title>
        <authorList>
            <person name="Mendez-Garcia C."/>
            <person name="Mesa V."/>
            <person name="Sprenger R.R."/>
            <person name="Richter M."/>
            <person name="Diez M.S."/>
            <person name="Solano J."/>
            <person name="Bargiela R."/>
            <person name="Golyshina O.V."/>
            <person name="Manteca A."/>
            <person name="Ramos J.L."/>
            <person name="Gallego J.R."/>
            <person name="Llorente I."/>
            <person name="Martins Dos Santos V.A."/>
            <person name="Jensen O.N."/>
            <person name="Pelaez A.I."/>
            <person name="Sanchez J."/>
            <person name="Ferrer M."/>
        </authorList>
    </citation>
    <scope>NUCLEOTIDE SEQUENCE</scope>
</reference>
<name>T0ZQI6_9ZZZZ</name>
<gene>
    <name evidence="7" type="ORF">B2A_13874</name>
</gene>
<evidence type="ECO:0000256" key="2">
    <source>
        <dbReference type="ARBA" id="ARBA00022692"/>
    </source>
</evidence>
<dbReference type="Pfam" id="PF07690">
    <property type="entry name" value="MFS_1"/>
    <property type="match status" value="1"/>
</dbReference>
<dbReference type="Gene3D" id="1.20.1250.20">
    <property type="entry name" value="MFS general substrate transporter like domains"/>
    <property type="match status" value="1"/>
</dbReference>
<feature type="transmembrane region" description="Helical" evidence="5">
    <location>
        <begin position="6"/>
        <end position="27"/>
    </location>
</feature>
<dbReference type="SUPFAM" id="SSF103473">
    <property type="entry name" value="MFS general substrate transporter"/>
    <property type="match status" value="1"/>
</dbReference>
<feature type="non-terminal residue" evidence="7">
    <location>
        <position position="1"/>
    </location>
</feature>
<keyword evidence="3 5" id="KW-1133">Transmembrane helix</keyword>
<sequence>GRKKIFFITLILYGLGIIAVFLSTNFAELAIGLAVAEFGAGGEEPPSLAIVAEDFSPSRRGRFLTFIPNFNNIGTLLFYLILLFNLLPGRSDILLFGFGIIIIALFARLSIPESFRWERSTGSVKKSGETLDSLTIESEGNKRARPNPLVAFAILSMLAVSQYLTYGLMTYVIGPYEFPGAFTDNVIVAVGMAGSSLAGFIALFLVNRSRTNYTLFAFGGGFISLMAILAVASLSRNL</sequence>
<dbReference type="PANTHER" id="PTHR23508:SF10">
    <property type="entry name" value="CARBOXYLIC ACID TRANSPORTER PROTEIN HOMOLOG"/>
    <property type="match status" value="1"/>
</dbReference>
<keyword evidence="7" id="KW-0762">Sugar transport</keyword>
<feature type="transmembrane region" description="Helical" evidence="5">
    <location>
        <begin position="186"/>
        <end position="206"/>
    </location>
</feature>
<dbReference type="PROSITE" id="PS50850">
    <property type="entry name" value="MFS"/>
    <property type="match status" value="1"/>
</dbReference>
<feature type="transmembrane region" description="Helical" evidence="5">
    <location>
        <begin position="149"/>
        <end position="174"/>
    </location>
</feature>
<keyword evidence="4 5" id="KW-0472">Membrane</keyword>
<dbReference type="GO" id="GO:0046943">
    <property type="term" value="F:carboxylic acid transmembrane transporter activity"/>
    <property type="evidence" value="ECO:0007669"/>
    <property type="project" value="TreeGrafter"/>
</dbReference>
<organism evidence="7">
    <name type="scientific">mine drainage metagenome</name>
    <dbReference type="NCBI Taxonomy" id="410659"/>
    <lineage>
        <taxon>unclassified sequences</taxon>
        <taxon>metagenomes</taxon>
        <taxon>ecological metagenomes</taxon>
    </lineage>
</organism>
<protein>
    <submittedName>
        <fullName evidence="7">Sugar transporter</fullName>
    </submittedName>
</protein>
<feature type="transmembrane region" description="Helical" evidence="5">
    <location>
        <begin position="93"/>
        <end position="111"/>
    </location>
</feature>
<keyword evidence="2 5" id="KW-0812">Transmembrane</keyword>
<comment type="subcellular location">
    <subcellularLocation>
        <location evidence="1">Membrane</location>
        <topology evidence="1">Multi-pass membrane protein</topology>
    </subcellularLocation>
</comment>
<comment type="caution">
    <text evidence="7">The sequence shown here is derived from an EMBL/GenBank/DDBJ whole genome shotgun (WGS) entry which is preliminary data.</text>
</comment>
<keyword evidence="7" id="KW-0813">Transport</keyword>
<evidence type="ECO:0000256" key="3">
    <source>
        <dbReference type="ARBA" id="ARBA00022989"/>
    </source>
</evidence>
<dbReference type="GO" id="GO:0005886">
    <property type="term" value="C:plasma membrane"/>
    <property type="evidence" value="ECO:0007669"/>
    <property type="project" value="TreeGrafter"/>
</dbReference>
<evidence type="ECO:0000259" key="6">
    <source>
        <dbReference type="PROSITE" id="PS50850"/>
    </source>
</evidence>
<feature type="non-terminal residue" evidence="7">
    <location>
        <position position="238"/>
    </location>
</feature>
<proteinExistence type="predicted"/>
<dbReference type="InterPro" id="IPR011701">
    <property type="entry name" value="MFS"/>
</dbReference>
<evidence type="ECO:0000256" key="5">
    <source>
        <dbReference type="SAM" id="Phobius"/>
    </source>
</evidence>
<evidence type="ECO:0000313" key="7">
    <source>
        <dbReference type="EMBL" id="EQD30999.1"/>
    </source>
</evidence>
<dbReference type="InterPro" id="IPR020846">
    <property type="entry name" value="MFS_dom"/>
</dbReference>
<dbReference type="InterPro" id="IPR036259">
    <property type="entry name" value="MFS_trans_sf"/>
</dbReference>
<dbReference type="AlphaFoldDB" id="T0ZQI6"/>
<feature type="domain" description="Major facilitator superfamily (MFS) profile" evidence="6">
    <location>
        <begin position="1"/>
        <end position="238"/>
    </location>
</feature>